<sequence length="157" mass="18071">MNTIAIKCIQRDIDEIKTNSKDSPIVFADPIDDDFFVIEAVISGPSSTTYENGIFLLSIKFSEQYPFNPPKSVIFKRAIMHPNVDEYGNFMSELLKPDTWLPSMTIKNILEHIWARLAIPDVDSNECDLTRAHLYKTDRERFETMAREYSLKYAAAI</sequence>
<dbReference type="SUPFAM" id="SSF54495">
    <property type="entry name" value="UBC-like"/>
    <property type="match status" value="1"/>
</dbReference>
<evidence type="ECO:0000313" key="2">
    <source>
        <dbReference type="EMBL" id="CAF0799838.1"/>
    </source>
</evidence>
<feature type="domain" description="UBC core" evidence="1">
    <location>
        <begin position="4"/>
        <end position="155"/>
    </location>
</feature>
<dbReference type="EMBL" id="CAJOAY010001499">
    <property type="protein sequence ID" value="CAF3851120.1"/>
    <property type="molecule type" value="Genomic_DNA"/>
</dbReference>
<gene>
    <name evidence="3" type="ORF">OKA104_LOCUS21501</name>
    <name evidence="2" type="ORF">VCS650_LOCUS3952</name>
</gene>
<name>A0A813SS11_9BILA</name>
<dbReference type="SMART" id="SM00212">
    <property type="entry name" value="UBCc"/>
    <property type="match status" value="1"/>
</dbReference>
<reference evidence="2" key="1">
    <citation type="submission" date="2021-02" db="EMBL/GenBank/DDBJ databases">
        <authorList>
            <person name="Nowell W R."/>
        </authorList>
    </citation>
    <scope>NUCLEOTIDE SEQUENCE</scope>
</reference>
<evidence type="ECO:0000313" key="3">
    <source>
        <dbReference type="EMBL" id="CAF3851120.1"/>
    </source>
</evidence>
<dbReference type="OrthoDB" id="10069349at2759"/>
<dbReference type="PANTHER" id="PTHR24068">
    <property type="entry name" value="UBIQUITIN-CONJUGATING ENZYME E2"/>
    <property type="match status" value="1"/>
</dbReference>
<dbReference type="AlphaFoldDB" id="A0A813SS11"/>
<dbReference type="Gene3D" id="3.10.110.10">
    <property type="entry name" value="Ubiquitin Conjugating Enzyme"/>
    <property type="match status" value="1"/>
</dbReference>
<evidence type="ECO:0000259" key="1">
    <source>
        <dbReference type="PROSITE" id="PS50127"/>
    </source>
</evidence>
<dbReference type="InterPro" id="IPR016135">
    <property type="entry name" value="UBQ-conjugating_enzyme/RWD"/>
</dbReference>
<dbReference type="Proteomes" id="UP000663891">
    <property type="component" value="Unassembled WGS sequence"/>
</dbReference>
<proteinExistence type="predicted"/>
<comment type="caution">
    <text evidence="2">The sequence shown here is derived from an EMBL/GenBank/DDBJ whole genome shotgun (WGS) entry which is preliminary data.</text>
</comment>
<dbReference type="Pfam" id="PF00179">
    <property type="entry name" value="UQ_con"/>
    <property type="match status" value="1"/>
</dbReference>
<dbReference type="InterPro" id="IPR000608">
    <property type="entry name" value="UBC"/>
</dbReference>
<organism evidence="2 4">
    <name type="scientific">Adineta steineri</name>
    <dbReference type="NCBI Taxonomy" id="433720"/>
    <lineage>
        <taxon>Eukaryota</taxon>
        <taxon>Metazoa</taxon>
        <taxon>Spiralia</taxon>
        <taxon>Gnathifera</taxon>
        <taxon>Rotifera</taxon>
        <taxon>Eurotatoria</taxon>
        <taxon>Bdelloidea</taxon>
        <taxon>Adinetida</taxon>
        <taxon>Adinetidae</taxon>
        <taxon>Adineta</taxon>
    </lineage>
</organism>
<dbReference type="PROSITE" id="PS50127">
    <property type="entry name" value="UBC_2"/>
    <property type="match status" value="1"/>
</dbReference>
<accession>A0A813SS11</accession>
<evidence type="ECO:0000313" key="4">
    <source>
        <dbReference type="Proteomes" id="UP000663891"/>
    </source>
</evidence>
<dbReference type="Proteomes" id="UP000663881">
    <property type="component" value="Unassembled WGS sequence"/>
</dbReference>
<dbReference type="EMBL" id="CAJNON010000022">
    <property type="protein sequence ID" value="CAF0799838.1"/>
    <property type="molecule type" value="Genomic_DNA"/>
</dbReference>
<protein>
    <recommendedName>
        <fullName evidence="1">UBC core domain-containing protein</fullName>
    </recommendedName>
</protein>